<dbReference type="RefSeq" id="WP_133591391.1">
    <property type="nucleotide sequence ID" value="NZ_CP037953.1"/>
</dbReference>
<name>A0A4R6UKN2_9GAMM</name>
<dbReference type="GO" id="GO:0016853">
    <property type="term" value="F:isomerase activity"/>
    <property type="evidence" value="ECO:0007669"/>
    <property type="project" value="UniProtKB-KW"/>
</dbReference>
<dbReference type="AlphaFoldDB" id="A0A4R6UKN2"/>
<comment type="pathway">
    <text evidence="2">Glycan biosynthesis; alginate biosynthesis.</text>
</comment>
<dbReference type="Gene3D" id="2.160.20.10">
    <property type="entry name" value="Single-stranded right-handed beta-helix, Pectin lyase-like"/>
    <property type="match status" value="1"/>
</dbReference>
<keyword evidence="9 11" id="KW-0408">Iron</keyword>
<evidence type="ECO:0000256" key="4">
    <source>
        <dbReference type="ARBA" id="ARBA00012124"/>
    </source>
</evidence>
<organism evidence="13 14">
    <name type="scientific">Permianibacter aggregans</name>
    <dbReference type="NCBI Taxonomy" id="1510150"/>
    <lineage>
        <taxon>Bacteria</taxon>
        <taxon>Pseudomonadati</taxon>
        <taxon>Pseudomonadota</taxon>
        <taxon>Gammaproteobacteria</taxon>
        <taxon>Pseudomonadales</taxon>
        <taxon>Pseudomonadaceae</taxon>
        <taxon>Permianibacter</taxon>
    </lineage>
</organism>
<keyword evidence="14" id="KW-1185">Reference proteome</keyword>
<dbReference type="Proteomes" id="UP000295375">
    <property type="component" value="Unassembled WGS sequence"/>
</dbReference>
<proteinExistence type="inferred from homology"/>
<evidence type="ECO:0000256" key="5">
    <source>
        <dbReference type="ARBA" id="ARBA00022617"/>
    </source>
</evidence>
<evidence type="ECO:0000256" key="1">
    <source>
        <dbReference type="ARBA" id="ARBA00001550"/>
    </source>
</evidence>
<evidence type="ECO:0000256" key="10">
    <source>
        <dbReference type="ARBA" id="ARBA00023235"/>
    </source>
</evidence>
<evidence type="ECO:0000256" key="2">
    <source>
        <dbReference type="ARBA" id="ARBA00005182"/>
    </source>
</evidence>
<reference evidence="13 14" key="1">
    <citation type="submission" date="2019-03" db="EMBL/GenBank/DDBJ databases">
        <title>Genomic Encyclopedia of Type Strains, Phase IV (KMG-IV): sequencing the most valuable type-strain genomes for metagenomic binning, comparative biology and taxonomic classification.</title>
        <authorList>
            <person name="Goeker M."/>
        </authorList>
    </citation>
    <scope>NUCLEOTIDE SEQUENCE [LARGE SCALE GENOMIC DNA]</scope>
    <source>
        <strain evidence="13 14">DSM 103792</strain>
    </source>
</reference>
<comment type="caution">
    <text evidence="13">The sequence shown here is derived from an EMBL/GenBank/DDBJ whole genome shotgun (WGS) entry which is preliminary data.</text>
</comment>
<dbReference type="InterPro" id="IPR009056">
    <property type="entry name" value="Cyt_c-like_dom"/>
</dbReference>
<evidence type="ECO:0000256" key="8">
    <source>
        <dbReference type="ARBA" id="ARBA00022841"/>
    </source>
</evidence>
<evidence type="ECO:0000256" key="11">
    <source>
        <dbReference type="PROSITE-ProRule" id="PRU00433"/>
    </source>
</evidence>
<evidence type="ECO:0000256" key="7">
    <source>
        <dbReference type="ARBA" id="ARBA00022737"/>
    </source>
</evidence>
<dbReference type="SMART" id="SM00710">
    <property type="entry name" value="PbH1"/>
    <property type="match status" value="7"/>
</dbReference>
<comment type="similarity">
    <text evidence="3">Belongs to the D-mannuronate C5-epimerase family.</text>
</comment>
<dbReference type="InterPro" id="IPR036909">
    <property type="entry name" value="Cyt_c-like_dom_sf"/>
</dbReference>
<dbReference type="EC" id="5.1.3.37" evidence="4"/>
<dbReference type="GO" id="GO:0020037">
    <property type="term" value="F:heme binding"/>
    <property type="evidence" value="ECO:0007669"/>
    <property type="project" value="InterPro"/>
</dbReference>
<feature type="domain" description="Cytochrome c" evidence="12">
    <location>
        <begin position="416"/>
        <end position="497"/>
    </location>
</feature>
<evidence type="ECO:0000256" key="9">
    <source>
        <dbReference type="ARBA" id="ARBA00023004"/>
    </source>
</evidence>
<dbReference type="NCBIfam" id="TIGR03805">
    <property type="entry name" value="beta_helix_1"/>
    <property type="match status" value="1"/>
</dbReference>
<dbReference type="InterPro" id="IPR012334">
    <property type="entry name" value="Pectin_lyas_fold"/>
</dbReference>
<keyword evidence="10" id="KW-0413">Isomerase</keyword>
<dbReference type="OrthoDB" id="338827at2"/>
<dbReference type="InterPro" id="IPR022442">
    <property type="entry name" value="SO_2930-like_dom"/>
</dbReference>
<dbReference type="GO" id="GO:0009055">
    <property type="term" value="F:electron transfer activity"/>
    <property type="evidence" value="ECO:0007669"/>
    <property type="project" value="InterPro"/>
</dbReference>
<dbReference type="InterPro" id="IPR039448">
    <property type="entry name" value="Beta_helix"/>
</dbReference>
<evidence type="ECO:0000256" key="3">
    <source>
        <dbReference type="ARBA" id="ARBA00010085"/>
    </source>
</evidence>
<dbReference type="Gene3D" id="1.10.760.10">
    <property type="entry name" value="Cytochrome c-like domain"/>
    <property type="match status" value="1"/>
</dbReference>
<evidence type="ECO:0000313" key="14">
    <source>
        <dbReference type="Proteomes" id="UP000295375"/>
    </source>
</evidence>
<dbReference type="EMBL" id="SNYM01000011">
    <property type="protein sequence ID" value="TDQ47162.1"/>
    <property type="molecule type" value="Genomic_DNA"/>
</dbReference>
<keyword evidence="7" id="KW-0677">Repeat</keyword>
<keyword evidence="8" id="KW-0016">Alginate biosynthesis</keyword>
<dbReference type="InterPro" id="IPR006626">
    <property type="entry name" value="PbH1"/>
</dbReference>
<dbReference type="SUPFAM" id="SSF51126">
    <property type="entry name" value="Pectin lyase-like"/>
    <property type="match status" value="1"/>
</dbReference>
<dbReference type="InterPro" id="IPR011050">
    <property type="entry name" value="Pectin_lyase_fold/virulence"/>
</dbReference>
<keyword evidence="6 11" id="KW-0479">Metal-binding</keyword>
<evidence type="ECO:0000259" key="12">
    <source>
        <dbReference type="PROSITE" id="PS51007"/>
    </source>
</evidence>
<evidence type="ECO:0000256" key="6">
    <source>
        <dbReference type="ARBA" id="ARBA00022723"/>
    </source>
</evidence>
<dbReference type="GO" id="GO:0046872">
    <property type="term" value="F:metal ion binding"/>
    <property type="evidence" value="ECO:0007669"/>
    <property type="project" value="UniProtKB-KW"/>
</dbReference>
<accession>A0A4R6UKN2</accession>
<gene>
    <name evidence="13" type="ORF">EV696_11190</name>
</gene>
<dbReference type="SUPFAM" id="SSF46626">
    <property type="entry name" value="Cytochrome c"/>
    <property type="match status" value="1"/>
</dbReference>
<keyword evidence="5 11" id="KW-0349">Heme</keyword>
<comment type="catalytic activity">
    <reaction evidence="1">
        <text>[(1-&gt;4)-beta-D-mannuronosyl](n) = [alginate](n)</text>
        <dbReference type="Rhea" id="RHEA:45572"/>
        <dbReference type="Rhea" id="RHEA-COMP:11264"/>
        <dbReference type="Rhea" id="RHEA-COMP:11270"/>
        <dbReference type="ChEBI" id="CHEBI:58187"/>
        <dbReference type="ChEBI" id="CHEBI:85311"/>
        <dbReference type="EC" id="5.1.3.37"/>
    </reaction>
</comment>
<dbReference type="InterPro" id="IPR051550">
    <property type="entry name" value="SCF-Subunits/Alg-Epimerases"/>
</dbReference>
<dbReference type="Pfam" id="PF13229">
    <property type="entry name" value="Beta_helix"/>
    <property type="match status" value="1"/>
</dbReference>
<dbReference type="GO" id="GO:0042121">
    <property type="term" value="P:alginic acid biosynthetic process"/>
    <property type="evidence" value="ECO:0007669"/>
    <property type="project" value="UniProtKB-KW"/>
</dbReference>
<dbReference type="PANTHER" id="PTHR22990:SF15">
    <property type="entry name" value="F-BOX ONLY PROTEIN 10"/>
    <property type="match status" value="1"/>
</dbReference>
<protein>
    <recommendedName>
        <fullName evidence="4">mannuronan 5-epimerase</fullName>
        <ecNumber evidence="4">5.1.3.37</ecNumber>
    </recommendedName>
</protein>
<dbReference type="PROSITE" id="PS51007">
    <property type="entry name" value="CYTC"/>
    <property type="match status" value="1"/>
</dbReference>
<evidence type="ECO:0000313" key="13">
    <source>
        <dbReference type="EMBL" id="TDQ47162.1"/>
    </source>
</evidence>
<sequence>MKKFTYLLLLIAIAFGAYWAGGHFNKARTAPDLSRSSDILGSQQRGAVDKAGLSTEYATAKTIEVRAGQVIQDAVAAAQPGDTVLVYPGVYKETIYIDKNDISLLGVIDNGEWPVLEGEGLRNDAILYSGNGVRIENFKITHYKGNGVMGQAGNNFVIRNNWVVDTGVYGIFPQFGKNGLIEYNVLTGIEDAAIYVGMSDNIHVAHNEVFGNVAGIEIENTRHAIVENNMVYDNTGGILAFITPGLPIKTAYDIIIRDNFIVNNNHKNFAAPGSIVGGLPSGTGMVIMAADDVIIENNVVRGNKNTGIIITDHATFGNITLDPESEPNPDRVQILDNLFIDNGYEPIDEIKALKLATLTSGAPQIVAVGGGKDSCILDAHKYPTVGLSAYSTCTRTHTRDTVSYLLAKPVTDEAKSLLDKGELTFYAVCAGCHAHNARMIGPSVVAIQAIYGDDAQAIADYVANPEKVREDYPPMPPQAHLDAETRFAAARYMLKVKEAAAPAAH</sequence>
<dbReference type="PANTHER" id="PTHR22990">
    <property type="entry name" value="F-BOX ONLY PROTEIN"/>
    <property type="match status" value="1"/>
</dbReference>